<name>A0A8H9H6G7_9ACTO</name>
<evidence type="ECO:0008006" key="4">
    <source>
        <dbReference type="Google" id="ProtNLM"/>
    </source>
</evidence>
<proteinExistence type="predicted"/>
<evidence type="ECO:0000313" key="2">
    <source>
        <dbReference type="EMBL" id="GGO94799.1"/>
    </source>
</evidence>
<dbReference type="AlphaFoldDB" id="A0A8H9H6G7"/>
<reference evidence="2" key="2">
    <citation type="submission" date="2020-09" db="EMBL/GenBank/DDBJ databases">
        <authorList>
            <person name="Sun Q."/>
            <person name="Zhou Y."/>
        </authorList>
    </citation>
    <scope>NUCLEOTIDE SEQUENCE</scope>
    <source>
        <strain evidence="2">CGMCC 4.7372</strain>
    </source>
</reference>
<sequence>MVPAGPSAPDPEEIPMKNALLTLHRAWGLAHPGAEYALLTGPIAAALERAEAASHTAPDGGADPAGEAGMATAEYAIGTLAAAAFAGLLLAIMRSGSLRGMLQSLIESALSVG</sequence>
<accession>A0A8H9H6G7</accession>
<comment type="caution">
    <text evidence="2">The sequence shown here is derived from an EMBL/GenBank/DDBJ whole genome shotgun (WGS) entry which is preliminary data.</text>
</comment>
<keyword evidence="1" id="KW-0812">Transmembrane</keyword>
<keyword evidence="1" id="KW-0472">Membrane</keyword>
<protein>
    <recommendedName>
        <fullName evidence="4">DUF4244 domain-containing protein</fullName>
    </recommendedName>
</protein>
<organism evidence="2 3">
    <name type="scientific">Actinomyces gaoshouyii</name>
    <dbReference type="NCBI Taxonomy" id="1960083"/>
    <lineage>
        <taxon>Bacteria</taxon>
        <taxon>Bacillati</taxon>
        <taxon>Actinomycetota</taxon>
        <taxon>Actinomycetes</taxon>
        <taxon>Actinomycetales</taxon>
        <taxon>Actinomycetaceae</taxon>
        <taxon>Actinomyces</taxon>
    </lineage>
</organism>
<evidence type="ECO:0000256" key="1">
    <source>
        <dbReference type="SAM" id="Phobius"/>
    </source>
</evidence>
<reference evidence="2" key="1">
    <citation type="journal article" date="2014" name="Int. J. Syst. Evol. Microbiol.">
        <title>Complete genome sequence of Corynebacterium casei LMG S-19264T (=DSM 44701T), isolated from a smear-ripened cheese.</title>
        <authorList>
            <consortium name="US DOE Joint Genome Institute (JGI-PGF)"/>
            <person name="Walter F."/>
            <person name="Albersmeier A."/>
            <person name="Kalinowski J."/>
            <person name="Ruckert C."/>
        </authorList>
    </citation>
    <scope>NUCLEOTIDE SEQUENCE</scope>
    <source>
        <strain evidence="2">CGMCC 4.7372</strain>
    </source>
</reference>
<dbReference type="EMBL" id="BMNJ01000001">
    <property type="protein sequence ID" value="GGO94799.1"/>
    <property type="molecule type" value="Genomic_DNA"/>
</dbReference>
<feature type="transmembrane region" description="Helical" evidence="1">
    <location>
        <begin position="75"/>
        <end position="93"/>
    </location>
</feature>
<keyword evidence="1" id="KW-1133">Transmembrane helix</keyword>
<dbReference type="Pfam" id="PF14029">
    <property type="entry name" value="DUF4244"/>
    <property type="match status" value="1"/>
</dbReference>
<gene>
    <name evidence="2" type="ORF">GCM10011612_01100</name>
</gene>
<dbReference type="InterPro" id="IPR025338">
    <property type="entry name" value="DUF4244"/>
</dbReference>
<evidence type="ECO:0000313" key="3">
    <source>
        <dbReference type="Proteomes" id="UP000614239"/>
    </source>
</evidence>
<keyword evidence="3" id="KW-1185">Reference proteome</keyword>
<dbReference type="Proteomes" id="UP000614239">
    <property type="component" value="Unassembled WGS sequence"/>
</dbReference>